<dbReference type="InterPro" id="IPR044837">
    <property type="entry name" value="REM16-like"/>
</dbReference>
<gene>
    <name evidence="7" type="ORF">LUZ62_065433</name>
</gene>
<proteinExistence type="predicted"/>
<dbReference type="PANTHER" id="PTHR31391">
    <property type="entry name" value="B3 DOMAIN-CONTAINING PROTEIN OS11G0197600-RELATED"/>
    <property type="match status" value="1"/>
</dbReference>
<accession>A0AAV8ENS5</accession>
<sequence>MDFKKEMTGFFVHSVCLPEKVRESFKGLSDRVLELKWKNGASCHVGLIASGDKLILQPGWSNFVYANNVSQNDILLFKFMGGSKFEVQIFDPTGREKINDPMELVSTTKITSSQLDNSHVEKSDEVKMKLPPLIKGWARNHCKLRQKRKHKGCSKLSYEEKEENMFDKLNKNKKEMRQHRSYLGVEETSKGSIGNKELPGVLHQEKKKLHELVPGMRTDTNKEQSQNLRKCVAPSNEVIYQIQFTGLNGEQKRRSQVLASKVQGRNPAFIKVITRYGSTIKCRMHIPTKFAAEQLPKETQNVVLCRPKKKMTWPAKYYYGKGQKTIEGALWRKFVKDNNLQEGDICLFEMVKAAEQITFIVHISRAK</sequence>
<dbReference type="PANTHER" id="PTHR31391:SF4">
    <property type="entry name" value="B3 DOMAIN-CONTAINING PROTEIN OS03G0184500"/>
    <property type="match status" value="1"/>
</dbReference>
<keyword evidence="2" id="KW-0805">Transcription regulation</keyword>
<dbReference type="EMBL" id="JAMFTS010000003">
    <property type="protein sequence ID" value="KAJ4781176.1"/>
    <property type="molecule type" value="Genomic_DNA"/>
</dbReference>
<evidence type="ECO:0000256" key="5">
    <source>
        <dbReference type="ARBA" id="ARBA00023242"/>
    </source>
</evidence>
<keyword evidence="4" id="KW-0804">Transcription</keyword>
<evidence type="ECO:0000256" key="1">
    <source>
        <dbReference type="ARBA" id="ARBA00004123"/>
    </source>
</evidence>
<dbReference type="SUPFAM" id="SSF101936">
    <property type="entry name" value="DNA-binding pseudobarrel domain"/>
    <property type="match status" value="2"/>
</dbReference>
<evidence type="ECO:0000256" key="2">
    <source>
        <dbReference type="ARBA" id="ARBA00023015"/>
    </source>
</evidence>
<dbReference type="CDD" id="cd10017">
    <property type="entry name" value="B3_DNA"/>
    <property type="match status" value="2"/>
</dbReference>
<keyword evidence="8" id="KW-1185">Reference proteome</keyword>
<reference evidence="7" key="1">
    <citation type="submission" date="2022-08" db="EMBL/GenBank/DDBJ databases">
        <authorList>
            <person name="Marques A."/>
        </authorList>
    </citation>
    <scope>NUCLEOTIDE SEQUENCE</scope>
    <source>
        <strain evidence="7">RhyPub2mFocal</strain>
        <tissue evidence="7">Leaves</tissue>
    </source>
</reference>
<comment type="caution">
    <text evidence="7">The sequence shown here is derived from an EMBL/GenBank/DDBJ whole genome shotgun (WGS) entry which is preliminary data.</text>
</comment>
<evidence type="ECO:0000256" key="4">
    <source>
        <dbReference type="ARBA" id="ARBA00023163"/>
    </source>
</evidence>
<dbReference type="GO" id="GO:0003677">
    <property type="term" value="F:DNA binding"/>
    <property type="evidence" value="ECO:0007669"/>
    <property type="project" value="UniProtKB-KW"/>
</dbReference>
<dbReference type="AlphaFoldDB" id="A0AAV8ENS5"/>
<organism evidence="7 8">
    <name type="scientific">Rhynchospora pubera</name>
    <dbReference type="NCBI Taxonomy" id="906938"/>
    <lineage>
        <taxon>Eukaryota</taxon>
        <taxon>Viridiplantae</taxon>
        <taxon>Streptophyta</taxon>
        <taxon>Embryophyta</taxon>
        <taxon>Tracheophyta</taxon>
        <taxon>Spermatophyta</taxon>
        <taxon>Magnoliopsida</taxon>
        <taxon>Liliopsida</taxon>
        <taxon>Poales</taxon>
        <taxon>Cyperaceae</taxon>
        <taxon>Cyperoideae</taxon>
        <taxon>Rhynchosporeae</taxon>
        <taxon>Rhynchospora</taxon>
    </lineage>
</organism>
<dbReference type="Pfam" id="PF02362">
    <property type="entry name" value="B3"/>
    <property type="match status" value="2"/>
</dbReference>
<evidence type="ECO:0000259" key="6">
    <source>
        <dbReference type="PROSITE" id="PS50863"/>
    </source>
</evidence>
<dbReference type="Gene3D" id="2.40.330.10">
    <property type="entry name" value="DNA-binding pseudobarrel domain"/>
    <property type="match status" value="2"/>
</dbReference>
<dbReference type="GO" id="GO:0005634">
    <property type="term" value="C:nucleus"/>
    <property type="evidence" value="ECO:0007669"/>
    <property type="project" value="UniProtKB-SubCell"/>
</dbReference>
<comment type="subcellular location">
    <subcellularLocation>
        <location evidence="1">Nucleus</location>
    </subcellularLocation>
</comment>
<keyword evidence="3" id="KW-0238">DNA-binding</keyword>
<feature type="domain" description="TF-B3" evidence="6">
    <location>
        <begin position="269"/>
        <end position="367"/>
    </location>
</feature>
<keyword evidence="5" id="KW-0539">Nucleus</keyword>
<dbReference type="InterPro" id="IPR003340">
    <property type="entry name" value="B3_DNA-bd"/>
</dbReference>
<evidence type="ECO:0000313" key="7">
    <source>
        <dbReference type="EMBL" id="KAJ4781176.1"/>
    </source>
</evidence>
<evidence type="ECO:0000313" key="8">
    <source>
        <dbReference type="Proteomes" id="UP001140206"/>
    </source>
</evidence>
<evidence type="ECO:0000256" key="3">
    <source>
        <dbReference type="ARBA" id="ARBA00023125"/>
    </source>
</evidence>
<dbReference type="SMART" id="SM01019">
    <property type="entry name" value="B3"/>
    <property type="match status" value="2"/>
</dbReference>
<name>A0AAV8ENS5_9POAL</name>
<protein>
    <submittedName>
        <fullName evidence="7">B3 domain-containing protein</fullName>
    </submittedName>
</protein>
<dbReference type="InterPro" id="IPR015300">
    <property type="entry name" value="DNA-bd_pseudobarrel_sf"/>
</dbReference>
<dbReference type="PROSITE" id="PS50863">
    <property type="entry name" value="B3"/>
    <property type="match status" value="2"/>
</dbReference>
<feature type="domain" description="TF-B3" evidence="6">
    <location>
        <begin position="1"/>
        <end position="93"/>
    </location>
</feature>
<dbReference type="Proteomes" id="UP001140206">
    <property type="component" value="Chromosome 3"/>
</dbReference>